<dbReference type="PROSITE" id="PS01149">
    <property type="entry name" value="PSI_RSU"/>
    <property type="match status" value="1"/>
</dbReference>
<dbReference type="STRING" id="1121306.SAMN02745196_00360"/>
<dbReference type="AlphaFoldDB" id="A0A1M5SXZ9"/>
<dbReference type="InterPro" id="IPR050343">
    <property type="entry name" value="RsuA_PseudoU_synthase"/>
</dbReference>
<accession>A0A1M5SXZ9</accession>
<dbReference type="PANTHER" id="PTHR47683">
    <property type="entry name" value="PSEUDOURIDINE SYNTHASE FAMILY PROTEIN-RELATED"/>
    <property type="match status" value="1"/>
</dbReference>
<dbReference type="SUPFAM" id="SSF55174">
    <property type="entry name" value="Alpha-L RNA-binding motif"/>
    <property type="match status" value="1"/>
</dbReference>
<dbReference type="EC" id="5.4.99.-" evidence="5"/>
<dbReference type="CDD" id="cd02870">
    <property type="entry name" value="PseudoU_synth_RsuA_like"/>
    <property type="match status" value="1"/>
</dbReference>
<dbReference type="EMBL" id="FQXP01000003">
    <property type="protein sequence ID" value="SHH43336.1"/>
    <property type="molecule type" value="Genomic_DNA"/>
</dbReference>
<dbReference type="Gene3D" id="3.30.70.580">
    <property type="entry name" value="Pseudouridine synthase I, catalytic domain, N-terminal subdomain"/>
    <property type="match status" value="1"/>
</dbReference>
<dbReference type="GO" id="GO:0003723">
    <property type="term" value="F:RNA binding"/>
    <property type="evidence" value="ECO:0007669"/>
    <property type="project" value="UniProtKB-KW"/>
</dbReference>
<protein>
    <recommendedName>
        <fullName evidence="5">Pseudouridine synthase</fullName>
        <ecNumber evidence="5">5.4.99.-</ecNumber>
    </recommendedName>
</protein>
<keyword evidence="8" id="KW-1185">Reference proteome</keyword>
<dbReference type="FunFam" id="3.30.70.1560:FF:000001">
    <property type="entry name" value="Pseudouridine synthase"/>
    <property type="match status" value="1"/>
</dbReference>
<evidence type="ECO:0000256" key="4">
    <source>
        <dbReference type="PROSITE-ProRule" id="PRU00182"/>
    </source>
</evidence>
<organism evidence="7 8">
    <name type="scientific">Clostridium collagenovorans DSM 3089</name>
    <dbReference type="NCBI Taxonomy" id="1121306"/>
    <lineage>
        <taxon>Bacteria</taxon>
        <taxon>Bacillati</taxon>
        <taxon>Bacillota</taxon>
        <taxon>Clostridia</taxon>
        <taxon>Eubacteriales</taxon>
        <taxon>Clostridiaceae</taxon>
        <taxon>Clostridium</taxon>
    </lineage>
</organism>
<reference evidence="7 8" key="1">
    <citation type="submission" date="2016-11" db="EMBL/GenBank/DDBJ databases">
        <authorList>
            <person name="Jaros S."/>
            <person name="Januszkiewicz K."/>
            <person name="Wedrychowicz H."/>
        </authorList>
    </citation>
    <scope>NUCLEOTIDE SEQUENCE [LARGE SCALE GENOMIC DNA]</scope>
    <source>
        <strain evidence="7 8">DSM 3089</strain>
    </source>
</reference>
<dbReference type="InterPro" id="IPR002942">
    <property type="entry name" value="S4_RNA-bd"/>
</dbReference>
<dbReference type="InterPro" id="IPR042092">
    <property type="entry name" value="PsdUridine_s_RsuA/RluB/E/F_cat"/>
</dbReference>
<dbReference type="FunFam" id="3.10.290.10:FF:000003">
    <property type="entry name" value="Pseudouridine synthase"/>
    <property type="match status" value="1"/>
</dbReference>
<dbReference type="InterPro" id="IPR000748">
    <property type="entry name" value="PsdUridine_synth_RsuA/RluB/E/F"/>
</dbReference>
<evidence type="ECO:0000313" key="7">
    <source>
        <dbReference type="EMBL" id="SHH43336.1"/>
    </source>
</evidence>
<dbReference type="InterPro" id="IPR020094">
    <property type="entry name" value="TruA/RsuA/RluB/E/F_N"/>
</dbReference>
<dbReference type="InterPro" id="IPR036986">
    <property type="entry name" value="S4_RNA-bd_sf"/>
</dbReference>
<proteinExistence type="inferred from homology"/>
<dbReference type="InterPro" id="IPR006145">
    <property type="entry name" value="PsdUridine_synth_RsuA/RluA"/>
</dbReference>
<dbReference type="InterPro" id="IPR018496">
    <property type="entry name" value="PsdUridine_synth_RsuA/RluB_CS"/>
</dbReference>
<dbReference type="Gene3D" id="3.30.70.1560">
    <property type="entry name" value="Alpha-L RNA-binding motif"/>
    <property type="match status" value="1"/>
</dbReference>
<dbReference type="SMART" id="SM00363">
    <property type="entry name" value="S4"/>
    <property type="match status" value="1"/>
</dbReference>
<dbReference type="NCBIfam" id="TIGR00093">
    <property type="entry name" value="pseudouridine synthase"/>
    <property type="match status" value="1"/>
</dbReference>
<evidence type="ECO:0000313" key="8">
    <source>
        <dbReference type="Proteomes" id="UP000184526"/>
    </source>
</evidence>
<name>A0A1M5SXZ9_9CLOT</name>
<dbReference type="Gene3D" id="3.10.290.10">
    <property type="entry name" value="RNA-binding S4 domain"/>
    <property type="match status" value="1"/>
</dbReference>
<evidence type="ECO:0000259" key="6">
    <source>
        <dbReference type="SMART" id="SM00363"/>
    </source>
</evidence>
<dbReference type="RefSeq" id="WP_072829474.1">
    <property type="nucleotide sequence ID" value="NZ_FQXP01000003.1"/>
</dbReference>
<keyword evidence="2 4" id="KW-0694">RNA-binding</keyword>
<dbReference type="Pfam" id="PF00849">
    <property type="entry name" value="PseudoU_synth_2"/>
    <property type="match status" value="1"/>
</dbReference>
<sequence>MEERLQKYMARCGVASRRKCEEMISSGIVKVNGEVITELGFKVNEELDKVTVNDKIINIEENKVYFALNKPRGYVSTVKDERGRETVLDLVKVKERIYPIGRLDYDTSGLILLTNDGEIFNKVIHPRKEVNKKYIAVISGKPTGDEIRKFCSGVYIDGYKTAEAKFKILKEFENKTEVEIIIHEGKNRQVRKMCDAIGHKVMFLKRISIGEIRLGKMPLGEYRELTLDEVNYLKNL</sequence>
<evidence type="ECO:0000256" key="3">
    <source>
        <dbReference type="ARBA" id="ARBA00023235"/>
    </source>
</evidence>
<dbReference type="InterPro" id="IPR020103">
    <property type="entry name" value="PsdUridine_synth_cat_dom_sf"/>
</dbReference>
<keyword evidence="3 5" id="KW-0413">Isomerase</keyword>
<dbReference type="Pfam" id="PF01479">
    <property type="entry name" value="S4"/>
    <property type="match status" value="1"/>
</dbReference>
<gene>
    <name evidence="7" type="ORF">SAMN02745196_00360</name>
</gene>
<dbReference type="GO" id="GO:0000455">
    <property type="term" value="P:enzyme-directed rRNA pseudouridine synthesis"/>
    <property type="evidence" value="ECO:0007669"/>
    <property type="project" value="UniProtKB-ARBA"/>
</dbReference>
<dbReference type="CDD" id="cd00165">
    <property type="entry name" value="S4"/>
    <property type="match status" value="1"/>
</dbReference>
<comment type="similarity">
    <text evidence="1 5">Belongs to the pseudouridine synthase RsuA family.</text>
</comment>
<dbReference type="OrthoDB" id="9807213at2"/>
<dbReference type="Proteomes" id="UP000184526">
    <property type="component" value="Unassembled WGS sequence"/>
</dbReference>
<feature type="domain" description="RNA-binding S4" evidence="6">
    <location>
        <begin position="3"/>
        <end position="65"/>
    </location>
</feature>
<dbReference type="SUPFAM" id="SSF55120">
    <property type="entry name" value="Pseudouridine synthase"/>
    <property type="match status" value="1"/>
</dbReference>
<evidence type="ECO:0000256" key="5">
    <source>
        <dbReference type="RuleBase" id="RU003887"/>
    </source>
</evidence>
<evidence type="ECO:0000256" key="2">
    <source>
        <dbReference type="ARBA" id="ARBA00022884"/>
    </source>
</evidence>
<dbReference type="GO" id="GO:0005829">
    <property type="term" value="C:cytosol"/>
    <property type="evidence" value="ECO:0007669"/>
    <property type="project" value="UniProtKB-ARBA"/>
</dbReference>
<dbReference type="GO" id="GO:0120159">
    <property type="term" value="F:rRNA pseudouridine synthase activity"/>
    <property type="evidence" value="ECO:0007669"/>
    <property type="project" value="UniProtKB-ARBA"/>
</dbReference>
<evidence type="ECO:0000256" key="1">
    <source>
        <dbReference type="ARBA" id="ARBA00008348"/>
    </source>
</evidence>
<dbReference type="PANTHER" id="PTHR47683:SF2">
    <property type="entry name" value="RNA-BINDING S4 DOMAIN-CONTAINING PROTEIN"/>
    <property type="match status" value="1"/>
</dbReference>
<dbReference type="PROSITE" id="PS50889">
    <property type="entry name" value="S4"/>
    <property type="match status" value="1"/>
</dbReference>